<protein>
    <recommendedName>
        <fullName evidence="9">TRAP transporter small permease protein</fullName>
    </recommendedName>
</protein>
<keyword evidence="6 9" id="KW-1133">Transmembrane helix</keyword>
<feature type="transmembrane region" description="Helical" evidence="9">
    <location>
        <begin position="133"/>
        <end position="152"/>
    </location>
</feature>
<evidence type="ECO:0000313" key="12">
    <source>
        <dbReference type="Proteomes" id="UP000234503"/>
    </source>
</evidence>
<feature type="domain" description="Tripartite ATP-independent periplasmic transporters DctQ component" evidence="10">
    <location>
        <begin position="27"/>
        <end position="152"/>
    </location>
</feature>
<dbReference type="InterPro" id="IPR055348">
    <property type="entry name" value="DctQ"/>
</dbReference>
<keyword evidence="5 9" id="KW-0812">Transmembrane</keyword>
<dbReference type="EMBL" id="PJZH01000013">
    <property type="protein sequence ID" value="PLR33747.1"/>
    <property type="molecule type" value="Genomic_DNA"/>
</dbReference>
<name>A0A2N5E0L9_9GAMM</name>
<keyword evidence="2 9" id="KW-0813">Transport</keyword>
<organism evidence="11 12">
    <name type="scientific">Chimaeribacter coloradensis</name>
    <dbReference type="NCBI Taxonomy" id="2060068"/>
    <lineage>
        <taxon>Bacteria</taxon>
        <taxon>Pseudomonadati</taxon>
        <taxon>Pseudomonadota</taxon>
        <taxon>Gammaproteobacteria</taxon>
        <taxon>Enterobacterales</taxon>
        <taxon>Yersiniaceae</taxon>
        <taxon>Chimaeribacter</taxon>
    </lineage>
</organism>
<comment type="caution">
    <text evidence="11">The sequence shown here is derived from an EMBL/GenBank/DDBJ whole genome shotgun (WGS) entry which is preliminary data.</text>
</comment>
<evidence type="ECO:0000256" key="7">
    <source>
        <dbReference type="ARBA" id="ARBA00023136"/>
    </source>
</evidence>
<keyword evidence="4 9" id="KW-0997">Cell inner membrane</keyword>
<evidence type="ECO:0000256" key="2">
    <source>
        <dbReference type="ARBA" id="ARBA00022448"/>
    </source>
</evidence>
<dbReference type="AlphaFoldDB" id="A0A2N5E0L9"/>
<comment type="similarity">
    <text evidence="8 9">Belongs to the TRAP transporter small permease family.</text>
</comment>
<sequence>MARYYLSSMDVLYRLAMWISGIALLLMVAVIPVGIFYRYALNQALSWPEPVSIICMVTFTFVGAAVSYRAGSHIAVGMLTDRLSPVGQKVASTLTDLLMLALSLFILVYSATLCRELWEQPVADFPVLTAGETYLPLPLGSAITLLFVLERLMLGPQHHRQAVVFGTSET</sequence>
<evidence type="ECO:0000256" key="8">
    <source>
        <dbReference type="ARBA" id="ARBA00038436"/>
    </source>
</evidence>
<evidence type="ECO:0000256" key="4">
    <source>
        <dbReference type="ARBA" id="ARBA00022519"/>
    </source>
</evidence>
<keyword evidence="12" id="KW-1185">Reference proteome</keyword>
<dbReference type="PANTHER" id="PTHR35011">
    <property type="entry name" value="2,3-DIKETO-L-GULONATE TRAP TRANSPORTER SMALL PERMEASE PROTEIN YIAM"/>
    <property type="match status" value="1"/>
</dbReference>
<evidence type="ECO:0000256" key="6">
    <source>
        <dbReference type="ARBA" id="ARBA00022989"/>
    </source>
</evidence>
<dbReference type="Pfam" id="PF04290">
    <property type="entry name" value="DctQ"/>
    <property type="match status" value="1"/>
</dbReference>
<comment type="subunit">
    <text evidence="9">The complex comprises the extracytoplasmic solute receptor protein and the two transmembrane proteins.</text>
</comment>
<evidence type="ECO:0000256" key="5">
    <source>
        <dbReference type="ARBA" id="ARBA00022692"/>
    </source>
</evidence>
<feature type="transmembrane region" description="Helical" evidence="9">
    <location>
        <begin position="12"/>
        <end position="39"/>
    </location>
</feature>
<evidence type="ECO:0000256" key="9">
    <source>
        <dbReference type="RuleBase" id="RU369079"/>
    </source>
</evidence>
<evidence type="ECO:0000256" key="1">
    <source>
        <dbReference type="ARBA" id="ARBA00004429"/>
    </source>
</evidence>
<reference evidence="11 12" key="1">
    <citation type="submission" date="2017-12" db="EMBL/GenBank/DDBJ databases">
        <title>Characterization of six clinical isolates of Enterochimera gen. nov., a novel genus of the Yersiniaciae family and the three species Enterochimera arupensis sp. nov., Enterochimera coloradensis sp. nov, and Enterochimera californica sp. nov.</title>
        <authorList>
            <person name="Rossi A."/>
            <person name="Fisher M."/>
        </authorList>
    </citation>
    <scope>NUCLEOTIDE SEQUENCE [LARGE SCALE GENOMIC DNA]</scope>
    <source>
        <strain evidence="12">2016-Iso4</strain>
    </source>
</reference>
<dbReference type="RefSeq" id="WP_101825166.1">
    <property type="nucleotide sequence ID" value="NZ_PJZH01000013.1"/>
</dbReference>
<keyword evidence="7 9" id="KW-0472">Membrane</keyword>
<dbReference type="InterPro" id="IPR007387">
    <property type="entry name" value="TRAP_DctQ"/>
</dbReference>
<dbReference type="GO" id="GO:0005886">
    <property type="term" value="C:plasma membrane"/>
    <property type="evidence" value="ECO:0007669"/>
    <property type="project" value="UniProtKB-SubCell"/>
</dbReference>
<proteinExistence type="inferred from homology"/>
<gene>
    <name evidence="11" type="ORF">CYR32_13355</name>
</gene>
<comment type="subcellular location">
    <subcellularLocation>
        <location evidence="1 9">Cell inner membrane</location>
        <topology evidence="1 9">Multi-pass membrane protein</topology>
    </subcellularLocation>
</comment>
<feature type="transmembrane region" description="Helical" evidence="9">
    <location>
        <begin position="51"/>
        <end position="70"/>
    </location>
</feature>
<dbReference type="GO" id="GO:0015740">
    <property type="term" value="P:C4-dicarboxylate transport"/>
    <property type="evidence" value="ECO:0007669"/>
    <property type="project" value="TreeGrafter"/>
</dbReference>
<evidence type="ECO:0000259" key="10">
    <source>
        <dbReference type="Pfam" id="PF04290"/>
    </source>
</evidence>
<dbReference type="Proteomes" id="UP000234503">
    <property type="component" value="Unassembled WGS sequence"/>
</dbReference>
<accession>A0A2N5E0L9</accession>
<evidence type="ECO:0000256" key="3">
    <source>
        <dbReference type="ARBA" id="ARBA00022475"/>
    </source>
</evidence>
<dbReference type="GO" id="GO:0022857">
    <property type="term" value="F:transmembrane transporter activity"/>
    <property type="evidence" value="ECO:0007669"/>
    <property type="project" value="UniProtKB-UniRule"/>
</dbReference>
<comment type="function">
    <text evidence="9">Part of the tripartite ATP-independent periplasmic (TRAP) transport system.</text>
</comment>
<dbReference type="PANTHER" id="PTHR35011:SF11">
    <property type="entry name" value="TRAP TRANSPORTER SMALL PERMEASE PROTEIN"/>
    <property type="match status" value="1"/>
</dbReference>
<feature type="transmembrane region" description="Helical" evidence="9">
    <location>
        <begin position="90"/>
        <end position="113"/>
    </location>
</feature>
<evidence type="ECO:0000313" key="11">
    <source>
        <dbReference type="EMBL" id="PLR33747.1"/>
    </source>
</evidence>
<dbReference type="OrthoDB" id="4964541at2"/>
<keyword evidence="3" id="KW-1003">Cell membrane</keyword>